<dbReference type="AlphaFoldDB" id="A0A2W4WYD8"/>
<accession>A0A2W4WYD8</accession>
<keyword evidence="1" id="KW-0963">Cytoplasm</keyword>
<evidence type="ECO:0000256" key="1">
    <source>
        <dbReference type="ARBA" id="ARBA00022490"/>
    </source>
</evidence>
<dbReference type="Pfam" id="PF13083">
    <property type="entry name" value="KH_KhpA-B"/>
    <property type="match status" value="1"/>
</dbReference>
<dbReference type="Proteomes" id="UP000249794">
    <property type="component" value="Unassembled WGS sequence"/>
</dbReference>
<evidence type="ECO:0008006" key="6">
    <source>
        <dbReference type="Google" id="ProtNLM"/>
    </source>
</evidence>
<sequence>MDNIEKTEQSSGVDYEAIAHFLMAPFLDNPAALKFHVETLAGGKKLWLRAAFDETEDKGRIFGRGGRNINAIRTVVAAAAKLSEMTVNLSVFGEPEPERSDRSDRGDRGDRGSYAGRGGRGERSDSGGRGRSGDHTPPPERPSTNPAPPKKKPQ</sequence>
<gene>
    <name evidence="4" type="ORF">DCF15_16840</name>
</gene>
<dbReference type="EMBL" id="QBMP01000210">
    <property type="protein sequence ID" value="PZO49560.1"/>
    <property type="molecule type" value="Genomic_DNA"/>
</dbReference>
<feature type="compositionally biased region" description="Basic and acidic residues" evidence="3">
    <location>
        <begin position="96"/>
        <end position="111"/>
    </location>
</feature>
<dbReference type="PANTHER" id="PTHR34654">
    <property type="entry name" value="UPF0109 PROTEIN SCO5592"/>
    <property type="match status" value="1"/>
</dbReference>
<protein>
    <recommendedName>
        <fullName evidence="6">KH domain-containing protein</fullName>
    </recommendedName>
</protein>
<evidence type="ECO:0000313" key="4">
    <source>
        <dbReference type="EMBL" id="PZO49560.1"/>
    </source>
</evidence>
<feature type="region of interest" description="Disordered" evidence="3">
    <location>
        <begin position="87"/>
        <end position="154"/>
    </location>
</feature>
<dbReference type="GO" id="GO:0003723">
    <property type="term" value="F:RNA binding"/>
    <property type="evidence" value="ECO:0007669"/>
    <property type="project" value="UniProtKB-KW"/>
</dbReference>
<organism evidence="4 5">
    <name type="scientific">Phormidesmis priestleyi</name>
    <dbReference type="NCBI Taxonomy" id="268141"/>
    <lineage>
        <taxon>Bacteria</taxon>
        <taxon>Bacillati</taxon>
        <taxon>Cyanobacteriota</taxon>
        <taxon>Cyanophyceae</taxon>
        <taxon>Leptolyngbyales</taxon>
        <taxon>Leptolyngbyaceae</taxon>
        <taxon>Phormidesmis</taxon>
    </lineage>
</organism>
<evidence type="ECO:0000313" key="5">
    <source>
        <dbReference type="Proteomes" id="UP000249794"/>
    </source>
</evidence>
<reference evidence="5" key="1">
    <citation type="submission" date="2018-04" db="EMBL/GenBank/DDBJ databases">
        <authorList>
            <person name="Cornet L."/>
        </authorList>
    </citation>
    <scope>NUCLEOTIDE SEQUENCE [LARGE SCALE GENOMIC DNA]</scope>
</reference>
<feature type="compositionally biased region" description="Pro residues" evidence="3">
    <location>
        <begin position="139"/>
        <end position="148"/>
    </location>
</feature>
<evidence type="ECO:0000256" key="3">
    <source>
        <dbReference type="SAM" id="MobiDB-lite"/>
    </source>
</evidence>
<name>A0A2W4WYD8_9CYAN</name>
<evidence type="ECO:0000256" key="2">
    <source>
        <dbReference type="ARBA" id="ARBA00022884"/>
    </source>
</evidence>
<dbReference type="PANTHER" id="PTHR34654:SF1">
    <property type="entry name" value="RNA-BINDING PROTEIN KHPA"/>
    <property type="match status" value="1"/>
</dbReference>
<comment type="caution">
    <text evidence="4">The sequence shown here is derived from an EMBL/GenBank/DDBJ whole genome shotgun (WGS) entry which is preliminary data.</text>
</comment>
<feature type="compositionally biased region" description="Basic and acidic residues" evidence="3">
    <location>
        <begin position="119"/>
        <end position="138"/>
    </location>
</feature>
<reference evidence="4 5" key="2">
    <citation type="submission" date="2018-06" db="EMBL/GenBank/DDBJ databases">
        <title>Metagenomic assembly of (sub)arctic Cyanobacteria and their associated microbiome from non-axenic cultures.</title>
        <authorList>
            <person name="Baurain D."/>
        </authorList>
    </citation>
    <scope>NUCLEOTIDE SEQUENCE [LARGE SCALE GENOMIC DNA]</scope>
    <source>
        <strain evidence="4">ULC027bin1</strain>
    </source>
</reference>
<keyword evidence="2" id="KW-0694">RNA-binding</keyword>
<dbReference type="InterPro" id="IPR020627">
    <property type="entry name" value="KhpA"/>
</dbReference>
<proteinExistence type="predicted"/>